<evidence type="ECO:0008006" key="4">
    <source>
        <dbReference type="Google" id="ProtNLM"/>
    </source>
</evidence>
<dbReference type="InterPro" id="IPR036849">
    <property type="entry name" value="Enolase-like_C_sf"/>
</dbReference>
<evidence type="ECO:0000313" key="2">
    <source>
        <dbReference type="EMBL" id="MDQ0995945.1"/>
    </source>
</evidence>
<organism evidence="2 3">
    <name type="scientific">Phyllobacterium ifriqiyense</name>
    <dbReference type="NCBI Taxonomy" id="314238"/>
    <lineage>
        <taxon>Bacteria</taxon>
        <taxon>Pseudomonadati</taxon>
        <taxon>Pseudomonadota</taxon>
        <taxon>Alphaproteobacteria</taxon>
        <taxon>Hyphomicrobiales</taxon>
        <taxon>Phyllobacteriaceae</taxon>
        <taxon>Phyllobacterium</taxon>
    </lineage>
</organism>
<dbReference type="EMBL" id="JAUSZT010000002">
    <property type="protein sequence ID" value="MDQ0995945.1"/>
    <property type="molecule type" value="Genomic_DNA"/>
</dbReference>
<feature type="region of interest" description="Disordered" evidence="1">
    <location>
        <begin position="23"/>
        <end position="74"/>
    </location>
</feature>
<gene>
    <name evidence="2" type="ORF">QFZ34_001122</name>
</gene>
<accession>A0ABU0S5C2</accession>
<reference evidence="2 3" key="1">
    <citation type="submission" date="2023-07" db="EMBL/GenBank/DDBJ databases">
        <title>Comparative genomics of wheat-associated soil bacteria to identify genetic determinants of phenazine resistance.</title>
        <authorList>
            <person name="Mouncey N."/>
        </authorList>
    </citation>
    <scope>NUCLEOTIDE SEQUENCE [LARGE SCALE GENOMIC DNA]</scope>
    <source>
        <strain evidence="2 3">W4I11</strain>
    </source>
</reference>
<evidence type="ECO:0000256" key="1">
    <source>
        <dbReference type="SAM" id="MobiDB-lite"/>
    </source>
</evidence>
<sequence length="140" mass="15710">MKRSERRNDASIATAGRTPIVRVSIIAERPTAQIESRATSGHPDTRTPGHPPVELGTAVNRNPASTAGANPNNITWTCQEKTDENRYVVDPYLPKEGYLELRPDRPGWGVEMDEQAMTEEGYIHWQRRVPKRPDGSYAFP</sequence>
<evidence type="ECO:0000313" key="3">
    <source>
        <dbReference type="Proteomes" id="UP001237780"/>
    </source>
</evidence>
<proteinExistence type="predicted"/>
<protein>
    <recommendedName>
        <fullName evidence="4">Enolase C-terminal domain-containing protein</fullName>
    </recommendedName>
</protein>
<dbReference type="Proteomes" id="UP001237780">
    <property type="component" value="Unassembled WGS sequence"/>
</dbReference>
<keyword evidence="3" id="KW-1185">Reference proteome</keyword>
<dbReference type="Gene3D" id="3.20.20.120">
    <property type="entry name" value="Enolase-like C-terminal domain"/>
    <property type="match status" value="1"/>
</dbReference>
<comment type="caution">
    <text evidence="2">The sequence shown here is derived from an EMBL/GenBank/DDBJ whole genome shotgun (WGS) entry which is preliminary data.</text>
</comment>
<dbReference type="SUPFAM" id="SSF51604">
    <property type="entry name" value="Enolase C-terminal domain-like"/>
    <property type="match status" value="1"/>
</dbReference>
<name>A0ABU0S5C2_9HYPH</name>
<feature type="compositionally biased region" description="Polar residues" evidence="1">
    <location>
        <begin position="59"/>
        <end position="74"/>
    </location>
</feature>